<accession>A0A7S2AYT3</accession>
<dbReference type="PANTHER" id="PTHR43558">
    <property type="entry name" value="REDUCTASE, PUTATIVE (AFU_ORTHOLOGUE AFUA_3G10540)-RELATED"/>
    <property type="match status" value="1"/>
</dbReference>
<dbReference type="InterPro" id="IPR053354">
    <property type="entry name" value="MGDG_epimerase"/>
</dbReference>
<name>A0A7S2AYT3_9STRA</name>
<gene>
    <name evidence="1" type="ORF">FPAR1323_LOCUS576</name>
</gene>
<evidence type="ECO:0000313" key="1">
    <source>
        <dbReference type="EMBL" id="CAD9381215.1"/>
    </source>
</evidence>
<reference evidence="1" key="1">
    <citation type="submission" date="2021-01" db="EMBL/GenBank/DDBJ databases">
        <authorList>
            <person name="Corre E."/>
            <person name="Pelletier E."/>
            <person name="Niang G."/>
            <person name="Scheremetjew M."/>
            <person name="Finn R."/>
            <person name="Kale V."/>
            <person name="Holt S."/>
            <person name="Cochrane G."/>
            <person name="Meng A."/>
            <person name="Brown T."/>
            <person name="Cohen L."/>
        </authorList>
    </citation>
    <scope>NUCLEOTIDE SEQUENCE</scope>
    <source>
        <strain evidence="1">RCC1693</strain>
    </source>
</reference>
<dbReference type="AlphaFoldDB" id="A0A7S2AYT3"/>
<dbReference type="PANTHER" id="PTHR43558:SF6">
    <property type="entry name" value="REDUCTASE, PUTATIVE (AFU_ORTHOLOGUE AFUA_3G10540)-RELATED"/>
    <property type="match status" value="1"/>
</dbReference>
<protein>
    <submittedName>
        <fullName evidence="1">Uncharacterized protein</fullName>
    </submittedName>
</protein>
<organism evidence="1">
    <name type="scientific">Florenciella parvula</name>
    <dbReference type="NCBI Taxonomy" id="236787"/>
    <lineage>
        <taxon>Eukaryota</taxon>
        <taxon>Sar</taxon>
        <taxon>Stramenopiles</taxon>
        <taxon>Ochrophyta</taxon>
        <taxon>Dictyochophyceae</taxon>
        <taxon>Florenciellales</taxon>
        <taxon>Florenciella</taxon>
    </lineage>
</organism>
<sequence length="389" mass="42824">METAFDSVYGGCMYVEVDEGKPSASGFEVADIDIFLVGLNREEALAKIEHVHGVLKQAWGGTENDIFAVRTNASVTFVSSWPRRRVQIILRLYQSVQEVLVGFDIDSCCVGWDGTRLFALPRARRAINTGINLVDPSRRSPSYEVRLYKYALRGFAVAVPAYEPKRVATELFTAGQEGDSVPLAGLARLLQMACFDLMRGGGLVHFFDEQKYEKFLGAAAMCQTGIIMSNYDRQPSSSLGSMYRFVPPISREQSSSSACIDRVILEAAGSLPDAPTRLFKPAVAVPFLAHRDIHTLLHSPTATVKTFGAYKYVAQRGRYSYYTLDGNGTTRVEVTSSVNSEVQFIVTDPGRQYTGSFNPQDEDFFAQAYGESPAATRVGPRASKGGRCY</sequence>
<proteinExistence type="predicted"/>
<dbReference type="EMBL" id="HBGT01001086">
    <property type="protein sequence ID" value="CAD9381215.1"/>
    <property type="molecule type" value="Transcribed_RNA"/>
</dbReference>